<evidence type="ECO:0000256" key="2">
    <source>
        <dbReference type="ARBA" id="ARBA00022475"/>
    </source>
</evidence>
<evidence type="ECO:0000256" key="1">
    <source>
        <dbReference type="ARBA" id="ARBA00004651"/>
    </source>
</evidence>
<evidence type="ECO:0000256" key="5">
    <source>
        <dbReference type="ARBA" id="ARBA00023136"/>
    </source>
</evidence>
<feature type="transmembrane region" description="Helical" evidence="6">
    <location>
        <begin position="66"/>
        <end position="86"/>
    </location>
</feature>
<dbReference type="PANTHER" id="PTHR43478:SF1">
    <property type="entry name" value="NA+_H+ ANTIPORTER NHAC-LIKE C-TERMINAL DOMAIN-CONTAINING PROTEIN"/>
    <property type="match status" value="1"/>
</dbReference>
<keyword evidence="4 6" id="KW-1133">Transmembrane helix</keyword>
<feature type="transmembrane region" description="Helical" evidence="6">
    <location>
        <begin position="12"/>
        <end position="39"/>
    </location>
</feature>
<feature type="transmembrane region" description="Helical" evidence="6">
    <location>
        <begin position="328"/>
        <end position="353"/>
    </location>
</feature>
<accession>A0A150N660</accession>
<dbReference type="PATRIC" id="fig|1422.17.peg.1371"/>
<dbReference type="GO" id="GO:0005886">
    <property type="term" value="C:plasma membrane"/>
    <property type="evidence" value="ECO:0007669"/>
    <property type="project" value="UniProtKB-SubCell"/>
</dbReference>
<organism evidence="8 9">
    <name type="scientific">Geobacillus stearothermophilus</name>
    <name type="common">Bacillus stearothermophilus</name>
    <dbReference type="NCBI Taxonomy" id="1422"/>
    <lineage>
        <taxon>Bacteria</taxon>
        <taxon>Bacillati</taxon>
        <taxon>Bacillota</taxon>
        <taxon>Bacilli</taxon>
        <taxon>Bacillales</taxon>
        <taxon>Anoxybacillaceae</taxon>
        <taxon>Geobacillus</taxon>
    </lineage>
</organism>
<evidence type="ECO:0000259" key="7">
    <source>
        <dbReference type="Pfam" id="PF03553"/>
    </source>
</evidence>
<dbReference type="InterPro" id="IPR018461">
    <property type="entry name" value="Na/H_Antiport_NhaC-like_C"/>
</dbReference>
<feature type="transmembrane region" description="Helical" evidence="6">
    <location>
        <begin position="448"/>
        <end position="469"/>
    </location>
</feature>
<evidence type="ECO:0000256" key="6">
    <source>
        <dbReference type="SAM" id="Phobius"/>
    </source>
</evidence>
<feature type="transmembrane region" description="Helical" evidence="6">
    <location>
        <begin position="359"/>
        <end position="380"/>
    </location>
</feature>
<sequence>MEGTWWSLLPFLLIIPLAIWLKEILPGLIAGLLVGAFCLERSLVGGIERSLSAIVHSLSDVEHMKVAAFLYLFGSLVGMMQITGGIKGFVEKLSGRIRTKRRLLLFVWLTVPVTFFMPMFRIMLLGPVMKAVLRQFRIDRRRMAYIIDVSTEPIIVLLPAATAFVGFMTSVVAAALAQNDIHEPAYGVFLRSLPYNLFAIIALIIGLLTTMLNIRIGKPRAKKGEEKTNELHGLGLRKELSLVTGEPLHLFVPLALLLGLTFAFFAYDGRRRGAHGWLEAFSQADATWAMLLALFVTLLLSMGFYVWRRQSLSELIYHFFAGGNELMAPIGMLVLVWAVSAVAGELGFTAYVASTFGTWLPGTFVPAAVFLAGSFLAYFIGSSWGTWGIFMPLGVTLAHATGAPLEMTVGAVFASGTFGAFASPLGDTTITTAAIMDMDLMNYAKYKLRISLIGAGLSLAGYVLLPLWAG</sequence>
<feature type="transmembrane region" description="Helical" evidence="6">
    <location>
        <begin position="106"/>
        <end position="133"/>
    </location>
</feature>
<proteinExistence type="predicted"/>
<feature type="domain" description="Na+/H+ antiporter NhaC-like C-terminal" evidence="7">
    <location>
        <begin position="161"/>
        <end position="443"/>
    </location>
</feature>
<evidence type="ECO:0000256" key="4">
    <source>
        <dbReference type="ARBA" id="ARBA00022989"/>
    </source>
</evidence>
<feature type="transmembrane region" description="Helical" evidence="6">
    <location>
        <begin position="154"/>
        <end position="177"/>
    </location>
</feature>
<keyword evidence="2" id="KW-1003">Cell membrane</keyword>
<comment type="caution">
    <text evidence="8">The sequence shown here is derived from an EMBL/GenBank/DDBJ whole genome shotgun (WGS) entry which is preliminary data.</text>
</comment>
<comment type="subcellular location">
    <subcellularLocation>
        <location evidence="1">Cell membrane</location>
        <topology evidence="1">Multi-pass membrane protein</topology>
    </subcellularLocation>
</comment>
<keyword evidence="3 6" id="KW-0812">Transmembrane</keyword>
<keyword evidence="5 6" id="KW-0472">Membrane</keyword>
<dbReference type="RefSeq" id="WP_055359018.1">
    <property type="nucleotide sequence ID" value="NZ_LQYY01000124.1"/>
</dbReference>
<feature type="transmembrane region" description="Helical" evidence="6">
    <location>
        <begin position="197"/>
        <end position="214"/>
    </location>
</feature>
<feature type="transmembrane region" description="Helical" evidence="6">
    <location>
        <begin position="287"/>
        <end position="307"/>
    </location>
</feature>
<gene>
    <name evidence="8" type="ORF">B4114_1469</name>
</gene>
<dbReference type="Proteomes" id="UP000075517">
    <property type="component" value="Unassembled WGS sequence"/>
</dbReference>
<name>A0A150N660_GEOSE</name>
<dbReference type="EMBL" id="LQYY01000124">
    <property type="protein sequence ID" value="KYD32092.1"/>
    <property type="molecule type" value="Genomic_DNA"/>
</dbReference>
<feature type="transmembrane region" description="Helical" evidence="6">
    <location>
        <begin position="411"/>
        <end position="436"/>
    </location>
</feature>
<evidence type="ECO:0000256" key="3">
    <source>
        <dbReference type="ARBA" id="ARBA00022692"/>
    </source>
</evidence>
<evidence type="ECO:0000313" key="8">
    <source>
        <dbReference type="EMBL" id="KYD32092.1"/>
    </source>
</evidence>
<dbReference type="AlphaFoldDB" id="A0A150N660"/>
<evidence type="ECO:0000313" key="9">
    <source>
        <dbReference type="Proteomes" id="UP000075517"/>
    </source>
</evidence>
<dbReference type="Pfam" id="PF03553">
    <property type="entry name" value="Na_H_antiporter"/>
    <property type="match status" value="1"/>
</dbReference>
<dbReference type="PANTHER" id="PTHR43478">
    <property type="entry name" value="NA+/H+ ANTIPORTER-RELATED"/>
    <property type="match status" value="1"/>
</dbReference>
<reference evidence="8 9" key="1">
    <citation type="submission" date="2016-01" db="EMBL/GenBank/DDBJ databases">
        <title>Draft Genome Sequences of Seven Thermophilic Sporeformers Isolated from Foods.</title>
        <authorList>
            <person name="Berendsen E.M."/>
            <person name="Wells-Bennik M.H."/>
            <person name="Krawcyk A.O."/>
            <person name="De Jong A."/>
            <person name="Holsappel S."/>
            <person name="Eijlander R.T."/>
            <person name="Kuipers O.P."/>
        </authorList>
    </citation>
    <scope>NUCLEOTIDE SEQUENCE [LARGE SCALE GENOMIC DNA]</scope>
    <source>
        <strain evidence="8 9">B4114</strain>
    </source>
</reference>
<feature type="transmembrane region" description="Helical" evidence="6">
    <location>
        <begin position="248"/>
        <end position="267"/>
    </location>
</feature>
<protein>
    <recommendedName>
        <fullName evidence="7">Na+/H+ antiporter NhaC-like C-terminal domain-containing protein</fullName>
    </recommendedName>
</protein>